<dbReference type="Gramene" id="scaffold_503517.1">
    <property type="protein sequence ID" value="scaffold_503517.1"/>
    <property type="gene ID" value="scaffold_503517.1"/>
</dbReference>
<proteinExistence type="predicted"/>
<dbReference type="AlphaFoldDB" id="D7LSW9"/>
<evidence type="ECO:0000313" key="1">
    <source>
        <dbReference type="EMBL" id="EFH54715.1"/>
    </source>
</evidence>
<evidence type="ECO:0000313" key="2">
    <source>
        <dbReference type="Proteomes" id="UP000008694"/>
    </source>
</evidence>
<dbReference type="PANTHER" id="PTHR31672">
    <property type="entry name" value="BNACNNG10540D PROTEIN"/>
    <property type="match status" value="1"/>
</dbReference>
<accession>D7LSW9</accession>
<sequence>MIESSYLAKKPLARYQNPKLLVLRSETSRDESSTSIFLETISKAHHDQSKIFICSYKFPDPQSEFYFDHVGRIMGYCNGLVCIYQSETIYIINPTTRKLRILSPEFLRDCTDTKNIQSNLACITSNVLLGTLLSSPKSLTSTMENEDAYVVPFVTINLAMKLAAVDLRTESFRYVLLPSWYINISESVNLWSLKDRLCLSDVLQCQYPSVDVWSLQQEDPSVKWEKIHSIKILSIDSLDVNFWKLGLAACSVRPVGEKPSKSGLEDVPDNHYRTRLFEENLVGFGLVS</sequence>
<protein>
    <recommendedName>
        <fullName evidence="3">F-box associated domain-containing protein</fullName>
    </recommendedName>
</protein>
<organism evidence="2">
    <name type="scientific">Arabidopsis lyrata subsp. lyrata</name>
    <name type="common">Lyre-leaved rock-cress</name>
    <dbReference type="NCBI Taxonomy" id="81972"/>
    <lineage>
        <taxon>Eukaryota</taxon>
        <taxon>Viridiplantae</taxon>
        <taxon>Streptophyta</taxon>
        <taxon>Embryophyta</taxon>
        <taxon>Tracheophyta</taxon>
        <taxon>Spermatophyta</taxon>
        <taxon>Magnoliopsida</taxon>
        <taxon>eudicotyledons</taxon>
        <taxon>Gunneridae</taxon>
        <taxon>Pentapetalae</taxon>
        <taxon>rosids</taxon>
        <taxon>malvids</taxon>
        <taxon>Brassicales</taxon>
        <taxon>Brassicaceae</taxon>
        <taxon>Camelineae</taxon>
        <taxon>Arabidopsis</taxon>
    </lineage>
</organism>
<dbReference type="PANTHER" id="PTHR31672:SF13">
    <property type="entry name" value="F-BOX PROTEIN CPR30-LIKE"/>
    <property type="match status" value="1"/>
</dbReference>
<dbReference type="EMBL" id="GL348717">
    <property type="protein sequence ID" value="EFH54715.1"/>
    <property type="molecule type" value="Genomic_DNA"/>
</dbReference>
<dbReference type="InterPro" id="IPR050796">
    <property type="entry name" value="SCF_F-box_component"/>
</dbReference>
<reference evidence="2" key="1">
    <citation type="journal article" date="2011" name="Nat. Genet.">
        <title>The Arabidopsis lyrata genome sequence and the basis of rapid genome size change.</title>
        <authorList>
            <person name="Hu T.T."/>
            <person name="Pattyn P."/>
            <person name="Bakker E.G."/>
            <person name="Cao J."/>
            <person name="Cheng J.-F."/>
            <person name="Clark R.M."/>
            <person name="Fahlgren N."/>
            <person name="Fawcett J.A."/>
            <person name="Grimwood J."/>
            <person name="Gundlach H."/>
            <person name="Haberer G."/>
            <person name="Hollister J.D."/>
            <person name="Ossowski S."/>
            <person name="Ottilar R.P."/>
            <person name="Salamov A.A."/>
            <person name="Schneeberger K."/>
            <person name="Spannagl M."/>
            <person name="Wang X."/>
            <person name="Yang L."/>
            <person name="Nasrallah M.E."/>
            <person name="Bergelson J."/>
            <person name="Carrington J.C."/>
            <person name="Gaut B.S."/>
            <person name="Schmutz J."/>
            <person name="Mayer K.F.X."/>
            <person name="Van de Peer Y."/>
            <person name="Grigoriev I.V."/>
            <person name="Nordborg M."/>
            <person name="Weigel D."/>
            <person name="Guo Y.-L."/>
        </authorList>
    </citation>
    <scope>NUCLEOTIDE SEQUENCE [LARGE SCALE GENOMIC DNA]</scope>
    <source>
        <strain evidence="2">cv. MN47</strain>
    </source>
</reference>
<dbReference type="Proteomes" id="UP000008694">
    <property type="component" value="Unassembled WGS sequence"/>
</dbReference>
<gene>
    <name evidence="1" type="ORF">ARALYDRAFT_907813</name>
</gene>
<keyword evidence="2" id="KW-1185">Reference proteome</keyword>
<name>D7LSW9_ARALL</name>
<dbReference type="HOGENOM" id="CLU_048191_0_0_1"/>
<evidence type="ECO:0008006" key="3">
    <source>
        <dbReference type="Google" id="ProtNLM"/>
    </source>
</evidence>